<dbReference type="EMBL" id="BAABKN010000008">
    <property type="protein sequence ID" value="GAA4730121.1"/>
    <property type="molecule type" value="Genomic_DNA"/>
</dbReference>
<evidence type="ECO:0000313" key="2">
    <source>
        <dbReference type="EMBL" id="GAA4730121.1"/>
    </source>
</evidence>
<comment type="caution">
    <text evidence="2">The sequence shown here is derived from an EMBL/GenBank/DDBJ whole genome shotgun (WGS) entry which is preliminary data.</text>
</comment>
<proteinExistence type="predicted"/>
<evidence type="ECO:0000313" key="3">
    <source>
        <dbReference type="Proteomes" id="UP001499882"/>
    </source>
</evidence>
<feature type="region of interest" description="Disordered" evidence="1">
    <location>
        <begin position="96"/>
        <end position="133"/>
    </location>
</feature>
<reference evidence="3" key="1">
    <citation type="journal article" date="2019" name="Int. J. Syst. Evol. Microbiol.">
        <title>The Global Catalogue of Microorganisms (GCM) 10K type strain sequencing project: providing services to taxonomists for standard genome sequencing and annotation.</title>
        <authorList>
            <consortium name="The Broad Institute Genomics Platform"/>
            <consortium name="The Broad Institute Genome Sequencing Center for Infectious Disease"/>
            <person name="Wu L."/>
            <person name="Ma J."/>
        </authorList>
    </citation>
    <scope>NUCLEOTIDE SEQUENCE [LARGE SCALE GENOMIC DNA]</scope>
    <source>
        <strain evidence="3">JCM 18532</strain>
    </source>
</reference>
<dbReference type="InterPro" id="IPR025447">
    <property type="entry name" value="DUF4192"/>
</dbReference>
<dbReference type="Pfam" id="PF13830">
    <property type="entry name" value="DUF4192"/>
    <property type="match status" value="1"/>
</dbReference>
<feature type="compositionally biased region" description="Pro residues" evidence="1">
    <location>
        <begin position="124"/>
        <end position="133"/>
    </location>
</feature>
<keyword evidence="3" id="KW-1185">Reference proteome</keyword>
<dbReference type="RefSeq" id="WP_345525740.1">
    <property type="nucleotide sequence ID" value="NZ_BAABKN010000008.1"/>
</dbReference>
<organism evidence="2 3">
    <name type="scientific">Nocardioides endophyticus</name>
    <dbReference type="NCBI Taxonomy" id="1353775"/>
    <lineage>
        <taxon>Bacteria</taxon>
        <taxon>Bacillati</taxon>
        <taxon>Actinomycetota</taxon>
        <taxon>Actinomycetes</taxon>
        <taxon>Propionibacteriales</taxon>
        <taxon>Nocardioidaceae</taxon>
        <taxon>Nocardioides</taxon>
    </lineage>
</organism>
<evidence type="ECO:0000256" key="1">
    <source>
        <dbReference type="SAM" id="MobiDB-lite"/>
    </source>
</evidence>
<sequence>MTLSIHSPDELIAVIPHLLGFKPHESIVFVPMRSDLPVARVDLPTTPRDRELVWRSIRDGLTRYAKPGASVGIVCITGDWQMAHDVCTEFAARLDTSGSTPASCCGPMRAGGPTSTPATWASRPTPPASASPP</sequence>
<protein>
    <submittedName>
        <fullName evidence="2">Uncharacterized protein</fullName>
    </submittedName>
</protein>
<gene>
    <name evidence="2" type="ORF">GCM10023350_11710</name>
</gene>
<name>A0ABP8YIG6_9ACTN</name>
<dbReference type="Proteomes" id="UP001499882">
    <property type="component" value="Unassembled WGS sequence"/>
</dbReference>
<accession>A0ABP8YIG6</accession>
<feature type="compositionally biased region" description="Low complexity" evidence="1">
    <location>
        <begin position="113"/>
        <end position="123"/>
    </location>
</feature>